<dbReference type="GO" id="GO:0016020">
    <property type="term" value="C:membrane"/>
    <property type="evidence" value="ECO:0007669"/>
    <property type="project" value="UniProtKB-SubCell"/>
</dbReference>
<evidence type="ECO:0000256" key="2">
    <source>
        <dbReference type="ARBA" id="ARBA00022527"/>
    </source>
</evidence>
<proteinExistence type="predicted"/>
<organism evidence="17 18">
    <name type="scientific">Iris pallida</name>
    <name type="common">Sweet iris</name>
    <dbReference type="NCBI Taxonomy" id="29817"/>
    <lineage>
        <taxon>Eukaryota</taxon>
        <taxon>Viridiplantae</taxon>
        <taxon>Streptophyta</taxon>
        <taxon>Embryophyta</taxon>
        <taxon>Tracheophyta</taxon>
        <taxon>Spermatophyta</taxon>
        <taxon>Magnoliopsida</taxon>
        <taxon>Liliopsida</taxon>
        <taxon>Asparagales</taxon>
        <taxon>Iridaceae</taxon>
        <taxon>Iridoideae</taxon>
        <taxon>Irideae</taxon>
        <taxon>Iris</taxon>
    </lineage>
</organism>
<dbReference type="SMART" id="SM00220">
    <property type="entry name" value="S_TKc"/>
    <property type="match status" value="1"/>
</dbReference>
<dbReference type="Proteomes" id="UP001140949">
    <property type="component" value="Unassembled WGS sequence"/>
</dbReference>
<feature type="compositionally biased region" description="Pro residues" evidence="13">
    <location>
        <begin position="628"/>
        <end position="639"/>
    </location>
</feature>
<keyword evidence="7 17" id="KW-0418">Kinase</keyword>
<dbReference type="InterPro" id="IPR017441">
    <property type="entry name" value="Protein_kinase_ATP_BS"/>
</dbReference>
<evidence type="ECO:0000256" key="8">
    <source>
        <dbReference type="ARBA" id="ARBA00022840"/>
    </source>
</evidence>
<evidence type="ECO:0000313" key="17">
    <source>
        <dbReference type="EMBL" id="KAJ6836319.1"/>
    </source>
</evidence>
<dbReference type="GO" id="GO:0030247">
    <property type="term" value="F:polysaccharide binding"/>
    <property type="evidence" value="ECO:0007669"/>
    <property type="project" value="InterPro"/>
</dbReference>
<dbReference type="PROSITE" id="PS50011">
    <property type="entry name" value="PROTEIN_KINASE_DOM"/>
    <property type="match status" value="1"/>
</dbReference>
<evidence type="ECO:0000256" key="9">
    <source>
        <dbReference type="ARBA" id="ARBA00022989"/>
    </source>
</evidence>
<feature type="signal peptide" evidence="15">
    <location>
        <begin position="1"/>
        <end position="26"/>
    </location>
</feature>
<reference evidence="17" key="2">
    <citation type="submission" date="2023-04" db="EMBL/GenBank/DDBJ databases">
        <authorList>
            <person name="Bruccoleri R.E."/>
            <person name="Oakeley E.J."/>
            <person name="Faust A.-M."/>
            <person name="Dessus-Babus S."/>
            <person name="Altorfer M."/>
            <person name="Burckhardt D."/>
            <person name="Oertli M."/>
            <person name="Naumann U."/>
            <person name="Petersen F."/>
            <person name="Wong J."/>
        </authorList>
    </citation>
    <scope>NUCLEOTIDE SEQUENCE</scope>
    <source>
        <strain evidence="17">GSM-AAB239-AS_SAM_17_03QT</strain>
        <tissue evidence="17">Leaf</tissue>
    </source>
</reference>
<feature type="transmembrane region" description="Helical" evidence="14">
    <location>
        <begin position="275"/>
        <end position="308"/>
    </location>
</feature>
<dbReference type="PANTHER" id="PTHR27009">
    <property type="entry name" value="RUST RESISTANCE KINASE LR10-RELATED"/>
    <property type="match status" value="1"/>
</dbReference>
<dbReference type="InterPro" id="IPR045874">
    <property type="entry name" value="LRK10/LRL21-25-like"/>
</dbReference>
<keyword evidence="18" id="KW-1185">Reference proteome</keyword>
<evidence type="ECO:0000256" key="6">
    <source>
        <dbReference type="ARBA" id="ARBA00022741"/>
    </source>
</evidence>
<dbReference type="PROSITE" id="PS00107">
    <property type="entry name" value="PROTEIN_KINASE_ATP"/>
    <property type="match status" value="1"/>
</dbReference>
<dbReference type="InterPro" id="IPR000719">
    <property type="entry name" value="Prot_kinase_dom"/>
</dbReference>
<dbReference type="FunFam" id="1.10.510.10:FF:000590">
    <property type="entry name" value="PR5-like receptor kinase"/>
    <property type="match status" value="1"/>
</dbReference>
<evidence type="ECO:0000256" key="3">
    <source>
        <dbReference type="ARBA" id="ARBA00022679"/>
    </source>
</evidence>
<feature type="region of interest" description="Disordered" evidence="13">
    <location>
        <begin position="626"/>
        <end position="661"/>
    </location>
</feature>
<dbReference type="Pfam" id="PF13947">
    <property type="entry name" value="GUB_WAK_bind"/>
    <property type="match status" value="1"/>
</dbReference>
<keyword evidence="4 14" id="KW-0812">Transmembrane</keyword>
<dbReference type="GO" id="GO:0004674">
    <property type="term" value="F:protein serine/threonine kinase activity"/>
    <property type="evidence" value="ECO:0007669"/>
    <property type="project" value="UniProtKB-KW"/>
</dbReference>
<evidence type="ECO:0000256" key="13">
    <source>
        <dbReference type="SAM" id="MobiDB-lite"/>
    </source>
</evidence>
<dbReference type="Gene3D" id="1.10.510.10">
    <property type="entry name" value="Transferase(Phosphotransferase) domain 1"/>
    <property type="match status" value="1"/>
</dbReference>
<keyword evidence="11" id="KW-0325">Glycoprotein</keyword>
<evidence type="ECO:0000256" key="1">
    <source>
        <dbReference type="ARBA" id="ARBA00004479"/>
    </source>
</evidence>
<dbReference type="InterPro" id="IPR011009">
    <property type="entry name" value="Kinase-like_dom_sf"/>
</dbReference>
<keyword evidence="5 15" id="KW-0732">Signal</keyword>
<dbReference type="FunFam" id="3.30.200.20:FF:000178">
    <property type="entry name" value="serine/threonine-protein kinase PBS1-like"/>
    <property type="match status" value="1"/>
</dbReference>
<evidence type="ECO:0000256" key="5">
    <source>
        <dbReference type="ARBA" id="ARBA00022729"/>
    </source>
</evidence>
<evidence type="ECO:0000256" key="7">
    <source>
        <dbReference type="ARBA" id="ARBA00022777"/>
    </source>
</evidence>
<dbReference type="AlphaFoldDB" id="A0AAX6H5M5"/>
<feature type="domain" description="Protein kinase" evidence="16">
    <location>
        <begin position="347"/>
        <end position="633"/>
    </location>
</feature>
<gene>
    <name evidence="17" type="ORF">M6B38_327585</name>
</gene>
<dbReference type="CDD" id="cd14066">
    <property type="entry name" value="STKc_IRAK"/>
    <property type="match status" value="1"/>
</dbReference>
<comment type="subcellular location">
    <subcellularLocation>
        <location evidence="1">Membrane</location>
        <topology evidence="1">Single-pass type I membrane protein</topology>
    </subcellularLocation>
</comment>
<accession>A0AAX6H5M5</accession>
<feature type="chain" id="PRO_5043354560" evidence="15">
    <location>
        <begin position="27"/>
        <end position="661"/>
    </location>
</feature>
<dbReference type="Gene3D" id="3.30.200.20">
    <property type="entry name" value="Phosphorylase Kinase, domain 1"/>
    <property type="match status" value="1"/>
</dbReference>
<dbReference type="Pfam" id="PF00069">
    <property type="entry name" value="Pkinase"/>
    <property type="match status" value="1"/>
</dbReference>
<feature type="binding site" evidence="12">
    <location>
        <position position="375"/>
    </location>
    <ligand>
        <name>ATP</name>
        <dbReference type="ChEBI" id="CHEBI:30616"/>
    </ligand>
</feature>
<keyword evidence="6 12" id="KW-0547">Nucleotide-binding</keyword>
<comment type="caution">
    <text evidence="17">The sequence shown here is derived from an EMBL/GenBank/DDBJ whole genome shotgun (WGS) entry which is preliminary data.</text>
</comment>
<evidence type="ECO:0000256" key="14">
    <source>
        <dbReference type="SAM" id="Phobius"/>
    </source>
</evidence>
<dbReference type="InterPro" id="IPR025287">
    <property type="entry name" value="WAK_GUB"/>
</dbReference>
<dbReference type="SUPFAM" id="SSF56112">
    <property type="entry name" value="Protein kinase-like (PK-like)"/>
    <property type="match status" value="1"/>
</dbReference>
<evidence type="ECO:0000256" key="4">
    <source>
        <dbReference type="ARBA" id="ARBA00022692"/>
    </source>
</evidence>
<keyword evidence="2" id="KW-0723">Serine/threonine-protein kinase</keyword>
<feature type="compositionally biased region" description="Low complexity" evidence="13">
    <location>
        <begin position="642"/>
        <end position="661"/>
    </location>
</feature>
<protein>
    <submittedName>
        <fullName evidence="17">Rust resistance kinase Lr10-like isoform X1</fullName>
    </submittedName>
</protein>
<evidence type="ECO:0000313" key="18">
    <source>
        <dbReference type="Proteomes" id="UP001140949"/>
    </source>
</evidence>
<dbReference type="PROSITE" id="PS00108">
    <property type="entry name" value="PROTEIN_KINASE_ST"/>
    <property type="match status" value="1"/>
</dbReference>
<dbReference type="EMBL" id="JANAVB010012199">
    <property type="protein sequence ID" value="KAJ6836319.1"/>
    <property type="molecule type" value="Genomic_DNA"/>
</dbReference>
<dbReference type="InterPro" id="IPR008271">
    <property type="entry name" value="Ser/Thr_kinase_AS"/>
</dbReference>
<evidence type="ECO:0000256" key="12">
    <source>
        <dbReference type="PROSITE-ProRule" id="PRU10141"/>
    </source>
</evidence>
<evidence type="ECO:0000256" key="11">
    <source>
        <dbReference type="ARBA" id="ARBA00023180"/>
    </source>
</evidence>
<keyword evidence="3" id="KW-0808">Transferase</keyword>
<keyword evidence="8 12" id="KW-0067">ATP-binding</keyword>
<keyword evidence="10 14" id="KW-0472">Membrane</keyword>
<evidence type="ECO:0000256" key="10">
    <source>
        <dbReference type="ARBA" id="ARBA00023136"/>
    </source>
</evidence>
<keyword evidence="9 14" id="KW-1133">Transmembrane helix</keyword>
<evidence type="ECO:0000259" key="16">
    <source>
        <dbReference type="PROSITE" id="PS50011"/>
    </source>
</evidence>
<reference evidence="17" key="1">
    <citation type="journal article" date="2023" name="GigaByte">
        <title>Genome assembly of the bearded iris, Iris pallida Lam.</title>
        <authorList>
            <person name="Bruccoleri R.E."/>
            <person name="Oakeley E.J."/>
            <person name="Faust A.M.E."/>
            <person name="Altorfer M."/>
            <person name="Dessus-Babus S."/>
            <person name="Burckhardt D."/>
            <person name="Oertli M."/>
            <person name="Naumann U."/>
            <person name="Petersen F."/>
            <person name="Wong J."/>
        </authorList>
    </citation>
    <scope>NUCLEOTIDE SEQUENCE</scope>
    <source>
        <strain evidence="17">GSM-AAB239-AS_SAM_17_03QT</strain>
    </source>
</reference>
<name>A0AAX6H5M5_IRIPA</name>
<dbReference type="GO" id="GO:0005524">
    <property type="term" value="F:ATP binding"/>
    <property type="evidence" value="ECO:0007669"/>
    <property type="project" value="UniProtKB-UniRule"/>
</dbReference>
<sequence>MRSQKASAVPLLAYLLLFSIVIVASARDFLGQERCTPSSCGNLGGISYPFRLKTDPANCGDARYEFACIGNKTVLEYQSSKYHVTDILYGSSLIQVVDAGFASAAGSCGLPSRTLPPGATQLLGQYYGFRTNGWASFVRCSKEIKYETYREVPCLTGNGTFVYVVSGYQVRYLAPSCGFLSMIPVLDDANNITSQTDVFKLLSEGFLLYWSVGKLTTSGIVRNCANDSIGMFKELIRSKNFLSKISSLVKSQMHFLACLEDYSEDKHIEYVFHLAIFIMVLVEIAQLVIVLAILSRFLIAPIVIFAFLCRTLRSMLASVDVVEKFLRNQQTLSPTRYAYADIIGMTNHFKVKLGHGGFGSVFKGTLPGGHLVAVKMLGNSKCNGEEFISEVSTIGRIRHHNVVRLIGYCSDGSNRALVYEYMPNGSLDKYIFSSNPTYRPFSLEKLNEIALGVARGIDYLHRGCDMTILHFDIKPHNILLDHNFAPKVADFGLAKLYPKDYSMVCLSAARGTTGYIAPELISRNFGVVSYKSDVYSYGMLLMEMAGGRRNVDTRAGGSSRAYYHWWIYDRLRQDGGGIKVDDSFEIGEVERKLCIVGLWCIQIKPSDRPSMGEVIEMLEANVEDLQMPPKPFLSSPDPPNMELESSIDSSLTELSSVISGQ</sequence>
<evidence type="ECO:0000256" key="15">
    <source>
        <dbReference type="SAM" id="SignalP"/>
    </source>
</evidence>